<dbReference type="Proteomes" id="UP000632740">
    <property type="component" value="Unassembled WGS sequence"/>
</dbReference>
<reference evidence="2" key="1">
    <citation type="submission" date="2021-01" db="EMBL/GenBank/DDBJ databases">
        <title>Whole genome shotgun sequence of Cellulomonas chitinilytica NBRC 110799.</title>
        <authorList>
            <person name="Komaki H."/>
            <person name="Tamura T."/>
        </authorList>
    </citation>
    <scope>NUCLEOTIDE SEQUENCE</scope>
    <source>
        <strain evidence="2">NBRC 110799</strain>
    </source>
</reference>
<gene>
    <name evidence="2" type="ORF">Cch01nite_43830</name>
</gene>
<comment type="caution">
    <text evidence="2">The sequence shown here is derived from an EMBL/GenBank/DDBJ whole genome shotgun (WGS) entry which is preliminary data.</text>
</comment>
<keyword evidence="3" id="KW-1185">Reference proteome</keyword>
<organism evidence="2 3">
    <name type="scientific">Cellulomonas chitinilytica</name>
    <dbReference type="NCBI Taxonomy" id="398759"/>
    <lineage>
        <taxon>Bacteria</taxon>
        <taxon>Bacillati</taxon>
        <taxon>Actinomycetota</taxon>
        <taxon>Actinomycetes</taxon>
        <taxon>Micrococcales</taxon>
        <taxon>Cellulomonadaceae</taxon>
        <taxon>Cellulomonas</taxon>
    </lineage>
</organism>
<dbReference type="RefSeq" id="WP_203758657.1">
    <property type="nucleotide sequence ID" value="NZ_BONK01000022.1"/>
</dbReference>
<feature type="region of interest" description="Disordered" evidence="1">
    <location>
        <begin position="1"/>
        <end position="51"/>
    </location>
</feature>
<proteinExistence type="predicted"/>
<name>A0A919P9D4_9CELL</name>
<protein>
    <submittedName>
        <fullName evidence="2">Uncharacterized protein</fullName>
    </submittedName>
</protein>
<sequence>MDDDGTTSKPTEDTPPLPGTTPDHDEPEQGDNQDVPARKIYPTDPTGAEPE</sequence>
<evidence type="ECO:0000313" key="3">
    <source>
        <dbReference type="Proteomes" id="UP000632740"/>
    </source>
</evidence>
<dbReference type="EMBL" id="BONK01000022">
    <property type="protein sequence ID" value="GIG23659.1"/>
    <property type="molecule type" value="Genomic_DNA"/>
</dbReference>
<evidence type="ECO:0000256" key="1">
    <source>
        <dbReference type="SAM" id="MobiDB-lite"/>
    </source>
</evidence>
<evidence type="ECO:0000313" key="2">
    <source>
        <dbReference type="EMBL" id="GIG23659.1"/>
    </source>
</evidence>
<dbReference type="AlphaFoldDB" id="A0A919P9D4"/>
<accession>A0A919P9D4</accession>